<name>A0ABP6CGS1_9ACTN</name>
<accession>A0ABP6CGS1</accession>
<reference evidence="2" key="1">
    <citation type="journal article" date="2019" name="Int. J. Syst. Evol. Microbiol.">
        <title>The Global Catalogue of Microorganisms (GCM) 10K type strain sequencing project: providing services to taxonomists for standard genome sequencing and annotation.</title>
        <authorList>
            <consortium name="The Broad Institute Genomics Platform"/>
            <consortium name="The Broad Institute Genome Sequencing Center for Infectious Disease"/>
            <person name="Wu L."/>
            <person name="Ma J."/>
        </authorList>
    </citation>
    <scope>NUCLEOTIDE SEQUENCE [LARGE SCALE GENOMIC DNA]</scope>
    <source>
        <strain evidence="2">JCM 4524</strain>
    </source>
</reference>
<protein>
    <submittedName>
        <fullName evidence="1">Uncharacterized protein</fullName>
    </submittedName>
</protein>
<organism evidence="1 2">
    <name type="scientific">Streptomyces vastus</name>
    <dbReference type="NCBI Taxonomy" id="285451"/>
    <lineage>
        <taxon>Bacteria</taxon>
        <taxon>Bacillati</taxon>
        <taxon>Actinomycetota</taxon>
        <taxon>Actinomycetes</taxon>
        <taxon>Kitasatosporales</taxon>
        <taxon>Streptomycetaceae</taxon>
        <taxon>Streptomyces</taxon>
    </lineage>
</organism>
<keyword evidence="2" id="KW-1185">Reference proteome</keyword>
<proteinExistence type="predicted"/>
<comment type="caution">
    <text evidence="1">The sequence shown here is derived from an EMBL/GenBank/DDBJ whole genome shotgun (WGS) entry which is preliminary data.</text>
</comment>
<sequence length="65" mass="7205">MGLDRGLRPGLDGGAESETVRQHRLFHVIEVPLIELGPGAGVAERGRIGLIAVRRPRAWTPERRR</sequence>
<gene>
    <name evidence="1" type="ORF">GCM10010307_02220</name>
</gene>
<dbReference type="EMBL" id="BAAASJ010000002">
    <property type="protein sequence ID" value="GAA2619538.1"/>
    <property type="molecule type" value="Genomic_DNA"/>
</dbReference>
<dbReference type="Proteomes" id="UP001500151">
    <property type="component" value="Unassembled WGS sequence"/>
</dbReference>
<evidence type="ECO:0000313" key="1">
    <source>
        <dbReference type="EMBL" id="GAA2619538.1"/>
    </source>
</evidence>
<evidence type="ECO:0000313" key="2">
    <source>
        <dbReference type="Proteomes" id="UP001500151"/>
    </source>
</evidence>